<dbReference type="Proteomes" id="UP001501153">
    <property type="component" value="Unassembled WGS sequence"/>
</dbReference>
<dbReference type="RefSeq" id="WP_345238530.1">
    <property type="nucleotide sequence ID" value="NZ_BAABGZ010000082.1"/>
</dbReference>
<gene>
    <name evidence="1" type="ORF">GCM10023185_46110</name>
</gene>
<keyword evidence="2" id="KW-1185">Reference proteome</keyword>
<comment type="caution">
    <text evidence="1">The sequence shown here is derived from an EMBL/GenBank/DDBJ whole genome shotgun (WGS) entry which is preliminary data.</text>
</comment>
<evidence type="ECO:0000313" key="1">
    <source>
        <dbReference type="EMBL" id="GAA4371026.1"/>
    </source>
</evidence>
<accession>A0ABP8ITE1</accession>
<protein>
    <submittedName>
        <fullName evidence="1">Uncharacterized protein</fullName>
    </submittedName>
</protein>
<name>A0ABP8ITE1_9BACT</name>
<sequence length="116" mass="12206">MSYPLVHISNSTAYAASGKVYYASAFCSDDDYSVAANGGTWTANSRGVCLVTEVSATVYVNGQPVGASPYTSSGTSYSQFAIIQTSPGSFAVTRVTTEVEKVDVGELQPEPVEMQK</sequence>
<evidence type="ECO:0000313" key="2">
    <source>
        <dbReference type="Proteomes" id="UP001501153"/>
    </source>
</evidence>
<proteinExistence type="predicted"/>
<organism evidence="1 2">
    <name type="scientific">Hymenobacter saemangeumensis</name>
    <dbReference type="NCBI Taxonomy" id="1084522"/>
    <lineage>
        <taxon>Bacteria</taxon>
        <taxon>Pseudomonadati</taxon>
        <taxon>Bacteroidota</taxon>
        <taxon>Cytophagia</taxon>
        <taxon>Cytophagales</taxon>
        <taxon>Hymenobacteraceae</taxon>
        <taxon>Hymenobacter</taxon>
    </lineage>
</organism>
<dbReference type="EMBL" id="BAABGZ010000082">
    <property type="protein sequence ID" value="GAA4371026.1"/>
    <property type="molecule type" value="Genomic_DNA"/>
</dbReference>
<reference evidence="2" key="1">
    <citation type="journal article" date="2019" name="Int. J. Syst. Evol. Microbiol.">
        <title>The Global Catalogue of Microorganisms (GCM) 10K type strain sequencing project: providing services to taxonomists for standard genome sequencing and annotation.</title>
        <authorList>
            <consortium name="The Broad Institute Genomics Platform"/>
            <consortium name="The Broad Institute Genome Sequencing Center for Infectious Disease"/>
            <person name="Wu L."/>
            <person name="Ma J."/>
        </authorList>
    </citation>
    <scope>NUCLEOTIDE SEQUENCE [LARGE SCALE GENOMIC DNA]</scope>
    <source>
        <strain evidence="2">JCM 17923</strain>
    </source>
</reference>